<dbReference type="InterPro" id="IPR004633">
    <property type="entry name" value="NaPi_cotrn-rel/YqeW-like"/>
</dbReference>
<evidence type="ECO:0000313" key="8">
    <source>
        <dbReference type="EMBL" id="SHH04135.1"/>
    </source>
</evidence>
<dbReference type="GO" id="GO:0005886">
    <property type="term" value="C:plasma membrane"/>
    <property type="evidence" value="ECO:0007669"/>
    <property type="project" value="UniProtKB-SubCell"/>
</dbReference>
<gene>
    <name evidence="8" type="ORF">SAMN02745221_01543</name>
</gene>
<dbReference type="RefSeq" id="WP_073092393.1">
    <property type="nucleotide sequence ID" value="NZ_FQWY01000025.1"/>
</dbReference>
<dbReference type="Proteomes" id="UP000242329">
    <property type="component" value="Unassembled WGS sequence"/>
</dbReference>
<evidence type="ECO:0000313" key="9">
    <source>
        <dbReference type="Proteomes" id="UP000242329"/>
    </source>
</evidence>
<dbReference type="Pfam" id="PF01895">
    <property type="entry name" value="PhoU"/>
    <property type="match status" value="2"/>
</dbReference>
<dbReference type="AlphaFoldDB" id="A0A1M5PQM2"/>
<feature type="transmembrane region" description="Helical" evidence="6">
    <location>
        <begin position="273"/>
        <end position="292"/>
    </location>
</feature>
<accession>A0A1M5PQM2</accession>
<dbReference type="PANTHER" id="PTHR10010">
    <property type="entry name" value="SOLUTE CARRIER FAMILY 34 SODIUM PHOSPHATE , MEMBER 2-RELATED"/>
    <property type="match status" value="1"/>
</dbReference>
<organism evidence="8 9">
    <name type="scientific">Thermosyntropha lipolytica DSM 11003</name>
    <dbReference type="NCBI Taxonomy" id="1123382"/>
    <lineage>
        <taxon>Bacteria</taxon>
        <taxon>Bacillati</taxon>
        <taxon>Bacillota</taxon>
        <taxon>Clostridia</taxon>
        <taxon>Eubacteriales</taxon>
        <taxon>Syntrophomonadaceae</taxon>
        <taxon>Thermosyntropha</taxon>
    </lineage>
</organism>
<feature type="transmembrane region" description="Helical" evidence="6">
    <location>
        <begin position="87"/>
        <end position="106"/>
    </location>
</feature>
<feature type="domain" description="PhoU" evidence="7">
    <location>
        <begin position="365"/>
        <end position="450"/>
    </location>
</feature>
<keyword evidence="5 6" id="KW-0472">Membrane</keyword>
<evidence type="ECO:0000256" key="5">
    <source>
        <dbReference type="ARBA" id="ARBA00023136"/>
    </source>
</evidence>
<dbReference type="InterPro" id="IPR026022">
    <property type="entry name" value="PhoU_dom"/>
</dbReference>
<dbReference type="Gene3D" id="1.20.58.220">
    <property type="entry name" value="Phosphate transport system protein phou homolog 2, domain 2"/>
    <property type="match status" value="1"/>
</dbReference>
<feature type="transmembrane region" description="Helical" evidence="6">
    <location>
        <begin position="134"/>
        <end position="156"/>
    </location>
</feature>
<dbReference type="SUPFAM" id="SSF109755">
    <property type="entry name" value="PhoU-like"/>
    <property type="match status" value="1"/>
</dbReference>
<feature type="transmembrane region" description="Helical" evidence="6">
    <location>
        <begin position="304"/>
        <end position="324"/>
    </location>
</feature>
<dbReference type="PANTHER" id="PTHR10010:SF46">
    <property type="entry name" value="SODIUM-DEPENDENT PHOSPHATE TRANSPORT PROTEIN 2B"/>
    <property type="match status" value="1"/>
</dbReference>
<evidence type="ECO:0000256" key="4">
    <source>
        <dbReference type="ARBA" id="ARBA00022989"/>
    </source>
</evidence>
<dbReference type="EMBL" id="FQWY01000025">
    <property type="protein sequence ID" value="SHH04135.1"/>
    <property type="molecule type" value="Genomic_DNA"/>
</dbReference>
<keyword evidence="4 6" id="KW-1133">Transmembrane helix</keyword>
<evidence type="ECO:0000259" key="7">
    <source>
        <dbReference type="Pfam" id="PF01895"/>
    </source>
</evidence>
<evidence type="ECO:0000256" key="1">
    <source>
        <dbReference type="ARBA" id="ARBA00004651"/>
    </source>
</evidence>
<dbReference type="GO" id="GO:0044341">
    <property type="term" value="P:sodium-dependent phosphate transport"/>
    <property type="evidence" value="ECO:0007669"/>
    <property type="project" value="InterPro"/>
</dbReference>
<proteinExistence type="predicted"/>
<dbReference type="OrthoDB" id="9763003at2"/>
<feature type="transmembrane region" description="Helical" evidence="6">
    <location>
        <begin position="176"/>
        <end position="200"/>
    </location>
</feature>
<protein>
    <submittedName>
        <fullName evidence="8">Phosphate:Na+ symporter</fullName>
    </submittedName>
</protein>
<name>A0A1M5PQM2_9FIRM</name>
<feature type="transmembrane region" description="Helical" evidence="6">
    <location>
        <begin position="248"/>
        <end position="267"/>
    </location>
</feature>
<sequence length="559" mass="61581">MGFSWQDVIFAFLGGLGLLLFGLKFMSDGLQSVAGNRMRAILESGTKSPIRGVFTGILVTGLIQSSSATTVLTVGLVNAELLTLRQAIGVIMGANIGTTITAYLIGFNLKDYAELMIGVGVLLYLLTKNKKLQLVGQAVFGFGLIFSGLTIMGHGMKELKDLPVFINMMTGIENNVLLGVLIGTVFTAIVQSSSATIGVLQELAYQGAVTYKQAVPILLGDNIGTTITAILAAIGAGVAARRAALTHFIFNVMGTIIFLPLFMLGIFEKIVIWVTNSFFTLIPGFAGTWDTLGIKLQIAQTHAVFNISNTLIHLPLVGFLAWLVTRLVPEEKEAGEVIEFKPKYIDKRFLNNPAVALAQANRETLRMGSLAVEAFDNAMDYFNSRDPKLYQKGMSLEEVIDNLEREITDYVVLASEKKLSTEDSNRAYIILQSLNDIERIADHSENIIKQADYATKYNVNFSGEAQKELANIVAMTKETLRLAFRALEKEDKDLARKVMQNERMVDKLQAEYRRNHIRRLNERICNGNNGAVFLDLLANIKRINEHCRNIAGYVLDGVH</sequence>
<dbReference type="STRING" id="1123382.SAMN02745221_01543"/>
<reference evidence="9" key="1">
    <citation type="submission" date="2016-11" db="EMBL/GenBank/DDBJ databases">
        <authorList>
            <person name="Varghese N."/>
            <person name="Submissions S."/>
        </authorList>
    </citation>
    <scope>NUCLEOTIDE SEQUENCE [LARGE SCALE GENOMIC DNA]</scope>
    <source>
        <strain evidence="9">DSM 11003</strain>
    </source>
</reference>
<evidence type="ECO:0000256" key="6">
    <source>
        <dbReference type="SAM" id="Phobius"/>
    </source>
</evidence>
<dbReference type="InterPro" id="IPR003841">
    <property type="entry name" value="Na/Pi_transpt"/>
</dbReference>
<keyword evidence="3 6" id="KW-0812">Transmembrane</keyword>
<dbReference type="InterPro" id="IPR038078">
    <property type="entry name" value="PhoU-like_sf"/>
</dbReference>
<dbReference type="NCBIfam" id="TIGR00704">
    <property type="entry name" value="NaPi_cotrn_rel"/>
    <property type="match status" value="1"/>
</dbReference>
<evidence type="ECO:0000256" key="3">
    <source>
        <dbReference type="ARBA" id="ARBA00022692"/>
    </source>
</evidence>
<dbReference type="NCBIfam" id="NF037997">
    <property type="entry name" value="Na_Pi_symport"/>
    <property type="match status" value="1"/>
</dbReference>
<keyword evidence="9" id="KW-1185">Reference proteome</keyword>
<dbReference type="GO" id="GO:0005436">
    <property type="term" value="F:sodium:phosphate symporter activity"/>
    <property type="evidence" value="ECO:0007669"/>
    <property type="project" value="InterPro"/>
</dbReference>
<evidence type="ECO:0000256" key="2">
    <source>
        <dbReference type="ARBA" id="ARBA00022475"/>
    </source>
</evidence>
<comment type="subcellular location">
    <subcellularLocation>
        <location evidence="1">Cell membrane</location>
        <topology evidence="1">Multi-pass membrane protein</topology>
    </subcellularLocation>
</comment>
<dbReference type="Pfam" id="PF02690">
    <property type="entry name" value="Na_Pi_cotrans"/>
    <property type="match status" value="2"/>
</dbReference>
<keyword evidence="2" id="KW-1003">Cell membrane</keyword>
<feature type="domain" description="PhoU" evidence="7">
    <location>
        <begin position="474"/>
        <end position="553"/>
    </location>
</feature>